<keyword evidence="5" id="KW-1185">Reference proteome</keyword>
<gene>
    <name evidence="4" type="ORF">GMARGA_LOCUS16433</name>
</gene>
<protein>
    <submittedName>
        <fullName evidence="4">17010_t:CDS:1</fullName>
    </submittedName>
</protein>
<feature type="region of interest" description="Disordered" evidence="2">
    <location>
        <begin position="342"/>
        <end position="373"/>
    </location>
</feature>
<evidence type="ECO:0000256" key="1">
    <source>
        <dbReference type="SAM" id="Coils"/>
    </source>
</evidence>
<evidence type="ECO:0000259" key="3">
    <source>
        <dbReference type="Pfam" id="PF03101"/>
    </source>
</evidence>
<evidence type="ECO:0000313" key="5">
    <source>
        <dbReference type="Proteomes" id="UP000789901"/>
    </source>
</evidence>
<organism evidence="4 5">
    <name type="scientific">Gigaspora margarita</name>
    <dbReference type="NCBI Taxonomy" id="4874"/>
    <lineage>
        <taxon>Eukaryota</taxon>
        <taxon>Fungi</taxon>
        <taxon>Fungi incertae sedis</taxon>
        <taxon>Mucoromycota</taxon>
        <taxon>Glomeromycotina</taxon>
        <taxon>Glomeromycetes</taxon>
        <taxon>Diversisporales</taxon>
        <taxon>Gigasporaceae</taxon>
        <taxon>Gigaspora</taxon>
    </lineage>
</organism>
<sequence>MLRTEIRNDVNNLTNSEVNNESNNETNDEMIIDNENNMVDNEKDNNDEANNSANSFHEEEATYNFSMLKVGYTFKEWSDVDSFFKTYGQYYGFAIIKKRVERSNGIIKSRSLGCEFGGKYNPKKSIDINTHHNRRSKRQECQWHINLNFSKDINCITVTTFVDDHNHELHPEACKYSVNFRSIGNDALNDIEFYTKKGNLSISDESIGDHFIEDVYDARQILVRSMIAKVGQENVQEIWQITDKRPGNNKRKHFIIVIDPISYLCTSSRWYYDFKREANEQLNVIFANENAIHVQQNQIIPTIPQPLSVPCSVTANNRHAAARRTKFGELWGLHFLTNNQKDDKSTNESDYSEEEDNSSIINPLVTKRKGRRETKRYKSALEKARRQPYSCRTCGQIGHNNL</sequence>
<name>A0ABN7VAN4_GIGMA</name>
<dbReference type="EMBL" id="CAJVQB010011915">
    <property type="protein sequence ID" value="CAG8751416.1"/>
    <property type="molecule type" value="Genomic_DNA"/>
</dbReference>
<feature type="region of interest" description="Disordered" evidence="2">
    <location>
        <begin position="1"/>
        <end position="27"/>
    </location>
</feature>
<feature type="domain" description="FAR1" evidence="3">
    <location>
        <begin position="82"/>
        <end position="170"/>
    </location>
</feature>
<accession>A0ABN7VAN4</accession>
<comment type="caution">
    <text evidence="4">The sequence shown here is derived from an EMBL/GenBank/DDBJ whole genome shotgun (WGS) entry which is preliminary data.</text>
</comment>
<dbReference type="Proteomes" id="UP000789901">
    <property type="component" value="Unassembled WGS sequence"/>
</dbReference>
<evidence type="ECO:0000313" key="4">
    <source>
        <dbReference type="EMBL" id="CAG8751416.1"/>
    </source>
</evidence>
<feature type="compositionally biased region" description="Low complexity" evidence="2">
    <location>
        <begin position="9"/>
        <end position="25"/>
    </location>
</feature>
<dbReference type="PANTHER" id="PTHR46328">
    <property type="entry name" value="FAR-RED IMPAIRED RESPONSIVE (FAR1) FAMILY PROTEIN-RELATED"/>
    <property type="match status" value="1"/>
</dbReference>
<dbReference type="InterPro" id="IPR004330">
    <property type="entry name" value="FAR1_DNA_bnd_dom"/>
</dbReference>
<feature type="coiled-coil region" evidence="1">
    <location>
        <begin position="32"/>
        <end position="59"/>
    </location>
</feature>
<evidence type="ECO:0000256" key="2">
    <source>
        <dbReference type="SAM" id="MobiDB-lite"/>
    </source>
</evidence>
<reference evidence="4 5" key="1">
    <citation type="submission" date="2021-06" db="EMBL/GenBank/DDBJ databases">
        <authorList>
            <person name="Kallberg Y."/>
            <person name="Tangrot J."/>
            <person name="Rosling A."/>
        </authorList>
    </citation>
    <scope>NUCLEOTIDE SEQUENCE [LARGE SCALE GENOMIC DNA]</scope>
    <source>
        <strain evidence="4 5">120-4 pot B 10/14</strain>
    </source>
</reference>
<dbReference type="PANTHER" id="PTHR46328:SF35">
    <property type="entry name" value="PROTEIN FAR1-RELATED SEQUENCE 5-LIKE"/>
    <property type="match status" value="1"/>
</dbReference>
<dbReference type="Pfam" id="PF03101">
    <property type="entry name" value="FAR1"/>
    <property type="match status" value="1"/>
</dbReference>
<proteinExistence type="predicted"/>
<keyword evidence="1" id="KW-0175">Coiled coil</keyword>